<accession>A0AAE2MN06</accession>
<dbReference type="Proteomes" id="UP000538507">
    <property type="component" value="Unassembled WGS sequence"/>
</dbReference>
<dbReference type="RefSeq" id="WP_183609092.1">
    <property type="nucleotide sequence ID" value="NZ_JACHAZ010000005.1"/>
</dbReference>
<name>A0AAE2MN06_RHILE</name>
<organism evidence="1 2">
    <name type="scientific">Rhizobium leguminosarum</name>
    <dbReference type="NCBI Taxonomy" id="384"/>
    <lineage>
        <taxon>Bacteria</taxon>
        <taxon>Pseudomonadati</taxon>
        <taxon>Pseudomonadota</taxon>
        <taxon>Alphaproteobacteria</taxon>
        <taxon>Hyphomicrobiales</taxon>
        <taxon>Rhizobiaceae</taxon>
        <taxon>Rhizobium/Agrobacterium group</taxon>
        <taxon>Rhizobium</taxon>
    </lineage>
</organism>
<gene>
    <name evidence="1" type="ORF">GGE16_004446</name>
</gene>
<proteinExistence type="predicted"/>
<evidence type="ECO:0000313" key="2">
    <source>
        <dbReference type="Proteomes" id="UP000538507"/>
    </source>
</evidence>
<protein>
    <submittedName>
        <fullName evidence="1">Uncharacterized protein</fullName>
    </submittedName>
</protein>
<sequence>MTIKTSNSASFYNVVEAISAVQVPHPHKHFSHPEEVLASDGITTAEKGAILASWAPDLHAVESCPELRHPPGAASPIHCQNILSALKALDGTREDFGVTRRERAHKSIRIIIE</sequence>
<dbReference type="EMBL" id="JACIGO010000006">
    <property type="protein sequence ID" value="MBB4292367.1"/>
    <property type="molecule type" value="Genomic_DNA"/>
</dbReference>
<dbReference type="AlphaFoldDB" id="A0AAE2MN06"/>
<reference evidence="1 2" key="1">
    <citation type="submission" date="2020-08" db="EMBL/GenBank/DDBJ databases">
        <title>Genomic Encyclopedia of Type Strains, Phase IV (KMG-V): Genome sequencing to study the core and pangenomes of soil and plant-associated prokaryotes.</title>
        <authorList>
            <person name="Whitman W."/>
        </authorList>
    </citation>
    <scope>NUCLEOTIDE SEQUENCE [LARGE SCALE GENOMIC DNA]</scope>
    <source>
        <strain evidence="1 2">SEMIA 415</strain>
    </source>
</reference>
<comment type="caution">
    <text evidence="1">The sequence shown here is derived from an EMBL/GenBank/DDBJ whole genome shotgun (WGS) entry which is preliminary data.</text>
</comment>
<evidence type="ECO:0000313" key="1">
    <source>
        <dbReference type="EMBL" id="MBB4292367.1"/>
    </source>
</evidence>